<gene>
    <name evidence="4" type="ORF">HRG_08994</name>
</gene>
<evidence type="ECO:0000313" key="4">
    <source>
        <dbReference type="EMBL" id="KAH0959973.1"/>
    </source>
</evidence>
<evidence type="ECO:0000256" key="1">
    <source>
        <dbReference type="SAM" id="MobiDB-lite"/>
    </source>
</evidence>
<comment type="caution">
    <text evidence="4">The sequence shown here is derived from an EMBL/GenBank/DDBJ whole genome shotgun (WGS) entry which is preliminary data.</text>
</comment>
<dbReference type="Pfam" id="PF12825">
    <property type="entry name" value="DUF3818"/>
    <property type="match status" value="1"/>
</dbReference>
<accession>A0A9P8SEM2</accession>
<protein>
    <submittedName>
        <fullName evidence="4">PX-associated domain-containing protein</fullName>
    </submittedName>
</protein>
<evidence type="ECO:0000313" key="5">
    <source>
        <dbReference type="Proteomes" id="UP000824596"/>
    </source>
</evidence>
<proteinExistence type="predicted"/>
<organism evidence="4 5">
    <name type="scientific">Hirsutella rhossiliensis</name>
    <dbReference type="NCBI Taxonomy" id="111463"/>
    <lineage>
        <taxon>Eukaryota</taxon>
        <taxon>Fungi</taxon>
        <taxon>Dikarya</taxon>
        <taxon>Ascomycota</taxon>
        <taxon>Pezizomycotina</taxon>
        <taxon>Sordariomycetes</taxon>
        <taxon>Hypocreomycetidae</taxon>
        <taxon>Hypocreales</taxon>
        <taxon>Ophiocordycipitaceae</taxon>
        <taxon>Hirsutella</taxon>
    </lineage>
</organism>
<feature type="compositionally biased region" description="Low complexity" evidence="1">
    <location>
        <begin position="51"/>
        <end position="69"/>
    </location>
</feature>
<dbReference type="RefSeq" id="XP_044717486.1">
    <property type="nucleotide sequence ID" value="XM_044867465.1"/>
</dbReference>
<feature type="domain" description="PX-associated" evidence="3">
    <location>
        <begin position="8"/>
        <end position="174"/>
    </location>
</feature>
<dbReference type="InterPro" id="IPR024555">
    <property type="entry name" value="PX-associated"/>
</dbReference>
<dbReference type="InterPro" id="IPR047168">
    <property type="entry name" value="LEC1-like"/>
</dbReference>
<dbReference type="GO" id="GO:0035091">
    <property type="term" value="F:phosphatidylinositol binding"/>
    <property type="evidence" value="ECO:0007669"/>
    <property type="project" value="TreeGrafter"/>
</dbReference>
<dbReference type="Pfam" id="PF12828">
    <property type="entry name" value="PXB"/>
    <property type="match status" value="1"/>
</dbReference>
<reference evidence="4" key="1">
    <citation type="submission" date="2021-09" db="EMBL/GenBank/DDBJ databases">
        <title>A high-quality genome of the endoparasitic fungus Hirsutella rhossiliensis with a comparison of Hirsutella genomes reveals transposable elements contributing to genome size variation.</title>
        <authorList>
            <person name="Lin R."/>
            <person name="Jiao Y."/>
            <person name="Sun X."/>
            <person name="Ling J."/>
            <person name="Xie B."/>
            <person name="Cheng X."/>
        </authorList>
    </citation>
    <scope>NUCLEOTIDE SEQUENCE</scope>
    <source>
        <strain evidence="4">HR02</strain>
    </source>
</reference>
<dbReference type="AlphaFoldDB" id="A0A9P8SEM2"/>
<dbReference type="Proteomes" id="UP000824596">
    <property type="component" value="Unassembled WGS sequence"/>
</dbReference>
<dbReference type="InterPro" id="IPR024554">
    <property type="entry name" value="LEC1-like_C"/>
</dbReference>
<feature type="region of interest" description="Disordered" evidence="1">
    <location>
        <begin position="49"/>
        <end position="69"/>
    </location>
</feature>
<dbReference type="PANTHER" id="PTHR47185">
    <property type="entry name" value="PX DOMAIN-CONTAINING PROTEIN YPR097W"/>
    <property type="match status" value="1"/>
</dbReference>
<dbReference type="GeneID" id="68358123"/>
<keyword evidence="5" id="KW-1185">Reference proteome</keyword>
<feature type="compositionally biased region" description="Acidic residues" evidence="1">
    <location>
        <begin position="86"/>
        <end position="99"/>
    </location>
</feature>
<evidence type="ECO:0000259" key="3">
    <source>
        <dbReference type="Pfam" id="PF12828"/>
    </source>
</evidence>
<sequence>MIMACPQEAALAPEQRRALFDILTHYQTYADIVACKEPGVVARYGYPFDRSSPSSSPPSATSSPTTIVSSSVAPQLARLSIRGNSGDDDDDDDFQDADDGTQSSAPLLQTLLTQFVLPLPGVKDMPPEFWSVRVHGMIMRLAQAELSESYDKGALGTRKTLATGSSALLEMVARGTFGGVPRKPRKFVFHGEYDCSRAEDLERAWEDLVQGLVYGDMVDDFFDHMDRTEDLESHSPGLKAVAEYVLIQLAAGAHHVFIRSPEGPYLLKLVENVHGLIPYKLIKQTLRVGNAATMMSGMMRILLAKLSVTSVTNWIGITSSADDGMNLLQRIISLVLSWDAGDFRKSADKVERAKERERPSDEVLRALRDHVARAERAEHEAVRAASAKKSQSIIVAILEASSVDAASLTETQHAQCLEYYSALLSVRDRDSITAALCREPPDLLTQAVKDAVAAYDPMIRSVHARVDLKEHLDALQGFIDELIKASKPSRGLDGKEKLPTVDDYVKLLRKNRGLLYRWVHAIATKAPDVWSWFRDWANASVVKFRQAETPTGVSAMEARLDHLFVSLDPRAQRPVLDALDAHAAYLSALSDLSLSRLQALVDSGKPDKANRSVDAAAPGMYLSRWQALLDETLITPAAPSGAVRHGSDVKHITTMGKTGASWKRGLAAATPTQGQQPQQQQGPVAPDVGVVVRALAAGFGGVIREMAAEVQARDAAATGR</sequence>
<evidence type="ECO:0000259" key="2">
    <source>
        <dbReference type="Pfam" id="PF12825"/>
    </source>
</evidence>
<dbReference type="OrthoDB" id="2117459at2759"/>
<feature type="region of interest" description="Disordered" evidence="1">
    <location>
        <begin position="81"/>
        <end position="102"/>
    </location>
</feature>
<dbReference type="EMBL" id="JAIZPD010000011">
    <property type="protein sequence ID" value="KAH0959973.1"/>
    <property type="molecule type" value="Genomic_DNA"/>
</dbReference>
<name>A0A9P8SEM2_9HYPO</name>
<dbReference type="PANTHER" id="PTHR47185:SF2">
    <property type="entry name" value="FUNGAL PROTEIN"/>
    <property type="match status" value="1"/>
</dbReference>
<feature type="domain" description="PX" evidence="2">
    <location>
        <begin position="220"/>
        <end position="422"/>
    </location>
</feature>